<reference evidence="2" key="1">
    <citation type="submission" date="2018-11" db="EMBL/GenBank/DDBJ databases">
        <authorList>
            <person name="Alioto T."/>
            <person name="Alioto T."/>
        </authorList>
    </citation>
    <scope>NUCLEOTIDE SEQUENCE</scope>
</reference>
<evidence type="ECO:0000256" key="1">
    <source>
        <dbReference type="SAM" id="MobiDB-lite"/>
    </source>
</evidence>
<feature type="compositionally biased region" description="Basic and acidic residues" evidence="1">
    <location>
        <begin position="315"/>
        <end position="333"/>
    </location>
</feature>
<accession>A0A8B6BQV2</accession>
<feature type="compositionally biased region" description="Polar residues" evidence="1">
    <location>
        <begin position="221"/>
        <end position="235"/>
    </location>
</feature>
<organism evidence="2 3">
    <name type="scientific">Mytilus galloprovincialis</name>
    <name type="common">Mediterranean mussel</name>
    <dbReference type="NCBI Taxonomy" id="29158"/>
    <lineage>
        <taxon>Eukaryota</taxon>
        <taxon>Metazoa</taxon>
        <taxon>Spiralia</taxon>
        <taxon>Lophotrochozoa</taxon>
        <taxon>Mollusca</taxon>
        <taxon>Bivalvia</taxon>
        <taxon>Autobranchia</taxon>
        <taxon>Pteriomorphia</taxon>
        <taxon>Mytilida</taxon>
        <taxon>Mytiloidea</taxon>
        <taxon>Mytilidae</taxon>
        <taxon>Mytilinae</taxon>
        <taxon>Mytilus</taxon>
    </lineage>
</organism>
<evidence type="ECO:0000313" key="3">
    <source>
        <dbReference type="Proteomes" id="UP000596742"/>
    </source>
</evidence>
<evidence type="ECO:0000313" key="2">
    <source>
        <dbReference type="EMBL" id="VDH93489.1"/>
    </source>
</evidence>
<gene>
    <name evidence="2" type="ORF">MGAL_10B055026</name>
</gene>
<dbReference type="AlphaFoldDB" id="A0A8B6BQV2"/>
<feature type="compositionally biased region" description="Basic and acidic residues" evidence="1">
    <location>
        <begin position="196"/>
        <end position="214"/>
    </location>
</feature>
<feature type="non-terminal residue" evidence="2">
    <location>
        <position position="1"/>
    </location>
</feature>
<dbReference type="EMBL" id="UYJE01000466">
    <property type="protein sequence ID" value="VDH93489.1"/>
    <property type="molecule type" value="Genomic_DNA"/>
</dbReference>
<keyword evidence="3" id="KW-1185">Reference proteome</keyword>
<comment type="caution">
    <text evidence="2">The sequence shown here is derived from an EMBL/GenBank/DDBJ whole genome shotgun (WGS) entry which is preliminary data.</text>
</comment>
<protein>
    <submittedName>
        <fullName evidence="2">Uncharacterized protein</fullName>
    </submittedName>
</protein>
<feature type="compositionally biased region" description="Polar residues" evidence="1">
    <location>
        <begin position="184"/>
        <end position="195"/>
    </location>
</feature>
<feature type="compositionally biased region" description="Polar residues" evidence="1">
    <location>
        <begin position="361"/>
        <end position="373"/>
    </location>
</feature>
<proteinExistence type="predicted"/>
<feature type="region of interest" description="Disordered" evidence="1">
    <location>
        <begin position="265"/>
        <end position="379"/>
    </location>
</feature>
<feature type="region of interest" description="Disordered" evidence="1">
    <location>
        <begin position="158"/>
        <end position="236"/>
    </location>
</feature>
<sequence>KTQHRNTYIGETLDELINGTITVFSIPTISVFKHEGKWFTSDNRRLWVFRKTEELGILSLIPVLKTFDFDAAKFTTNNGGLNVRVRRNDPGGQTWLLLEGDRSRNKYQNYTHTLTQINTEKPRKSYSRTSTNFNHPYFEELKSRTDHDYERECDSYFSSNYSESSKENRPFSGLVNYSKKPPRQSYTGSPSNSRHTSLEKLTSRPDHEYKRENDSYGSPIYSKSSQENCHNTGVENNIEKPRISYSRSSINFNHLSFEELNSRTDNGYKREYDPYGSSRYSRSPKENRPHCDLISYSEKPRQSYSGSPTYSSHTSFEKLKSRTDHDYKREYDSHGSSSYSESSKENRPHSGLVNYSEKPRQSYSGSPTYSSHNSLEKLSSRPDCGYKSEYDSDGSSNCSKSSKESCPYSGLVNYSEEPRQSYSRTSTNFNLLSFEELEWRSSYGYEREYSRHKDRCTRTKLDLIDGVIAVGALAYLFMKLL</sequence>
<name>A0A8B6BQV2_MYTGA</name>
<dbReference type="OrthoDB" id="6148233at2759"/>
<dbReference type="Proteomes" id="UP000596742">
    <property type="component" value="Unassembled WGS sequence"/>
</dbReference>
<feature type="compositionally biased region" description="Polar residues" evidence="1">
    <location>
        <begin position="302"/>
        <end position="314"/>
    </location>
</feature>